<proteinExistence type="predicted"/>
<keyword evidence="3" id="KW-0378">Hydrolase</keyword>
<dbReference type="SUPFAM" id="SSF51556">
    <property type="entry name" value="Metallo-dependent hydrolases"/>
    <property type="match status" value="1"/>
</dbReference>
<dbReference type="InterPro" id="IPR032466">
    <property type="entry name" value="Metal_Hydrolase"/>
</dbReference>
<dbReference type="Pfam" id="PF01979">
    <property type="entry name" value="Amidohydro_1"/>
    <property type="match status" value="1"/>
</dbReference>
<name>A0A4R6TBN8_9FLAO</name>
<feature type="signal peptide" evidence="1">
    <location>
        <begin position="1"/>
        <end position="19"/>
    </location>
</feature>
<evidence type="ECO:0000256" key="1">
    <source>
        <dbReference type="SAM" id="SignalP"/>
    </source>
</evidence>
<dbReference type="PANTHER" id="PTHR43135:SF3">
    <property type="entry name" value="ALPHA-D-RIBOSE 1-METHYLPHOSPHONATE 5-TRIPHOSPHATE DIPHOSPHATASE"/>
    <property type="match status" value="1"/>
</dbReference>
<dbReference type="InterPro" id="IPR051781">
    <property type="entry name" value="Metallo-dep_Hydrolase"/>
</dbReference>
<dbReference type="AlphaFoldDB" id="A0A4R6TBN8"/>
<evidence type="ECO:0000313" key="4">
    <source>
        <dbReference type="Proteomes" id="UP000295390"/>
    </source>
</evidence>
<feature type="chain" id="PRO_5020674846" evidence="1">
    <location>
        <begin position="20"/>
        <end position="426"/>
    </location>
</feature>
<comment type="caution">
    <text evidence="3">The sequence shown here is derived from an EMBL/GenBank/DDBJ whole genome shotgun (WGS) entry which is preliminary data.</text>
</comment>
<dbReference type="RefSeq" id="WP_133537023.1">
    <property type="nucleotide sequence ID" value="NZ_SNYH01000005.1"/>
</dbReference>
<accession>A0A4R6TBN8</accession>
<dbReference type="InterPro" id="IPR011059">
    <property type="entry name" value="Metal-dep_hydrolase_composite"/>
</dbReference>
<protein>
    <submittedName>
        <fullName evidence="3">Imidazolonepropionase-like amidohydrolase</fullName>
    </submittedName>
</protein>
<feature type="domain" description="Amidohydrolase-related" evidence="2">
    <location>
        <begin position="74"/>
        <end position="423"/>
    </location>
</feature>
<dbReference type="OrthoDB" id="9797498at2"/>
<sequence>MKNRFFLTLTLFISAIAFSQSSYIFCGKLIDTEKGKIKEEQTIVVKGNKIVDVLKGYVNPENSDDEIIDLKDKVVIPGLIDMHVHIESEHSPKTRLEKYILNDADRAYNSVSFAKTTLLNGFTTVRDLGGTGVNISLAKAIKGGKIVGPRVFTAGKSLATTGGHADPTNGSRRELIGNPGPKEGVVNSVEDARKAVRQRYKNGADCIKITATGGVLSVAKSGDNPQFTIEEIKAICETAKDYGMHVAAHAHGDEGMQRAIIGGVKTIEHGTYMSDETMELMKKYDAYLVPTITAGKEVEEKAKVKGFYPEIVVPKALAVGPQIQGTFSKAYKKGVKIAFGTDAGVFEHGKNGKEFGYMVEAGMPVMEAIQSATITNAKLLNMEKELGQVKKGFLADIIAVDEDPRQNIHTMENVVFVMKNGEVYKK</sequence>
<keyword evidence="1" id="KW-0732">Signal</keyword>
<dbReference type="InterPro" id="IPR006680">
    <property type="entry name" value="Amidohydro-rel"/>
</dbReference>
<dbReference type="SUPFAM" id="SSF51338">
    <property type="entry name" value="Composite domain of metallo-dependent hydrolases"/>
    <property type="match status" value="1"/>
</dbReference>
<reference evidence="3 4" key="1">
    <citation type="submission" date="2019-03" db="EMBL/GenBank/DDBJ databases">
        <title>Genomic Encyclopedia of Type Strains, Phase III (KMG-III): the genomes of soil and plant-associated and newly described type strains.</title>
        <authorList>
            <person name="Whitman W."/>
        </authorList>
    </citation>
    <scope>NUCLEOTIDE SEQUENCE [LARGE SCALE GENOMIC DNA]</scope>
    <source>
        <strain evidence="3 4">CECT 8283</strain>
    </source>
</reference>
<gene>
    <name evidence="3" type="ORF">DFQ07_2379</name>
</gene>
<dbReference type="GO" id="GO:0016810">
    <property type="term" value="F:hydrolase activity, acting on carbon-nitrogen (but not peptide) bonds"/>
    <property type="evidence" value="ECO:0007669"/>
    <property type="project" value="InterPro"/>
</dbReference>
<dbReference type="InterPro" id="IPR057744">
    <property type="entry name" value="OTAase-like"/>
</dbReference>
<evidence type="ECO:0000313" key="3">
    <source>
        <dbReference type="EMBL" id="TDQ23849.1"/>
    </source>
</evidence>
<dbReference type="Gene3D" id="2.30.40.10">
    <property type="entry name" value="Urease, subunit C, domain 1"/>
    <property type="match status" value="1"/>
</dbReference>
<dbReference type="Gene3D" id="3.20.20.140">
    <property type="entry name" value="Metal-dependent hydrolases"/>
    <property type="match status" value="1"/>
</dbReference>
<dbReference type="CDD" id="cd01299">
    <property type="entry name" value="Met_dep_hydrolase_A"/>
    <property type="match status" value="1"/>
</dbReference>
<organism evidence="3 4">
    <name type="scientific">Tenacibaculum caenipelagi</name>
    <dbReference type="NCBI Taxonomy" id="1325435"/>
    <lineage>
        <taxon>Bacteria</taxon>
        <taxon>Pseudomonadati</taxon>
        <taxon>Bacteroidota</taxon>
        <taxon>Flavobacteriia</taxon>
        <taxon>Flavobacteriales</taxon>
        <taxon>Flavobacteriaceae</taxon>
        <taxon>Tenacibaculum</taxon>
    </lineage>
</organism>
<dbReference type="PANTHER" id="PTHR43135">
    <property type="entry name" value="ALPHA-D-RIBOSE 1-METHYLPHOSPHONATE 5-TRIPHOSPHATE DIPHOSPHATASE"/>
    <property type="match status" value="1"/>
</dbReference>
<dbReference type="EMBL" id="SNYH01000005">
    <property type="protein sequence ID" value="TDQ23849.1"/>
    <property type="molecule type" value="Genomic_DNA"/>
</dbReference>
<dbReference type="Proteomes" id="UP000295390">
    <property type="component" value="Unassembled WGS sequence"/>
</dbReference>
<keyword evidence="4" id="KW-1185">Reference proteome</keyword>
<evidence type="ECO:0000259" key="2">
    <source>
        <dbReference type="Pfam" id="PF01979"/>
    </source>
</evidence>